<reference evidence="1 2" key="1">
    <citation type="submission" date="2019-07" db="EMBL/GenBank/DDBJ databases">
        <title>Draft genome assembly of a fouling barnacle, Amphibalanus amphitrite (Darwin, 1854): The first reference genome for Thecostraca.</title>
        <authorList>
            <person name="Kim W."/>
        </authorList>
    </citation>
    <scope>NUCLEOTIDE SEQUENCE [LARGE SCALE GENOMIC DNA]</scope>
    <source>
        <strain evidence="1">SNU_AA5</strain>
        <tissue evidence="1">Soma without cirri and trophi</tissue>
    </source>
</reference>
<keyword evidence="2" id="KW-1185">Reference proteome</keyword>
<organism evidence="1 2">
    <name type="scientific">Amphibalanus amphitrite</name>
    <name type="common">Striped barnacle</name>
    <name type="synonym">Balanus amphitrite</name>
    <dbReference type="NCBI Taxonomy" id="1232801"/>
    <lineage>
        <taxon>Eukaryota</taxon>
        <taxon>Metazoa</taxon>
        <taxon>Ecdysozoa</taxon>
        <taxon>Arthropoda</taxon>
        <taxon>Crustacea</taxon>
        <taxon>Multicrustacea</taxon>
        <taxon>Cirripedia</taxon>
        <taxon>Thoracica</taxon>
        <taxon>Thoracicalcarea</taxon>
        <taxon>Balanomorpha</taxon>
        <taxon>Balanoidea</taxon>
        <taxon>Balanidae</taxon>
        <taxon>Amphibalaninae</taxon>
        <taxon>Amphibalanus</taxon>
    </lineage>
</organism>
<accession>A0A6A4V899</accession>
<name>A0A6A4V899_AMPAM</name>
<sequence length="137" mass="15406">MRNYFPYGTIGPNERKIATLRGKQPIWNAAVVKLFYFCAYDPAATDATPRDSELRIDLFYPGSGTRRTIWKVEDQQKILPPIEITGLDGNTGDVAFDLVSFETLEVCAPTWVPYFGVINDVRTVSRWGDQRPTVSGS</sequence>
<gene>
    <name evidence="1" type="ORF">FJT64_001009</name>
</gene>
<evidence type="ECO:0000313" key="2">
    <source>
        <dbReference type="Proteomes" id="UP000440578"/>
    </source>
</evidence>
<evidence type="ECO:0000313" key="1">
    <source>
        <dbReference type="EMBL" id="KAF0292497.1"/>
    </source>
</evidence>
<dbReference type="Proteomes" id="UP000440578">
    <property type="component" value="Unassembled WGS sequence"/>
</dbReference>
<protein>
    <submittedName>
        <fullName evidence="1">Uncharacterized protein</fullName>
    </submittedName>
</protein>
<dbReference type="AlphaFoldDB" id="A0A6A4V899"/>
<dbReference type="EMBL" id="VIIS01001809">
    <property type="protein sequence ID" value="KAF0292497.1"/>
    <property type="molecule type" value="Genomic_DNA"/>
</dbReference>
<comment type="caution">
    <text evidence="1">The sequence shown here is derived from an EMBL/GenBank/DDBJ whole genome shotgun (WGS) entry which is preliminary data.</text>
</comment>
<proteinExistence type="predicted"/>